<evidence type="ECO:0000256" key="3">
    <source>
        <dbReference type="SAM" id="MobiDB-lite"/>
    </source>
</evidence>
<dbReference type="PaxDb" id="35128-Thaps38047"/>
<dbReference type="HOGENOM" id="CLU_005210_2_2_1"/>
<evidence type="ECO:0000256" key="2">
    <source>
        <dbReference type="PROSITE-ProRule" id="PRU00235"/>
    </source>
</evidence>
<feature type="repeat" description="RCC1" evidence="2">
    <location>
        <begin position="1"/>
        <end position="51"/>
    </location>
</feature>
<dbReference type="eggNOG" id="KOG1426">
    <property type="taxonomic scope" value="Eukaryota"/>
</dbReference>
<reference evidence="5 6" key="1">
    <citation type="journal article" date="2004" name="Science">
        <title>The genome of the diatom Thalassiosira pseudonana: ecology, evolution, and metabolism.</title>
        <authorList>
            <person name="Armbrust E.V."/>
            <person name="Berges J.A."/>
            <person name="Bowler C."/>
            <person name="Green B.R."/>
            <person name="Martinez D."/>
            <person name="Putnam N.H."/>
            <person name="Zhou S."/>
            <person name="Allen A.E."/>
            <person name="Apt K.E."/>
            <person name="Bechner M."/>
            <person name="Brzezinski M.A."/>
            <person name="Chaal B.K."/>
            <person name="Chiovitti A."/>
            <person name="Davis A.K."/>
            <person name="Demarest M.S."/>
            <person name="Detter J.C."/>
            <person name="Glavina T."/>
            <person name="Goodstein D."/>
            <person name="Hadi M.Z."/>
            <person name="Hellsten U."/>
            <person name="Hildebrand M."/>
            <person name="Jenkins B.D."/>
            <person name="Jurka J."/>
            <person name="Kapitonov V.V."/>
            <person name="Kroger N."/>
            <person name="Lau W.W."/>
            <person name="Lane T.W."/>
            <person name="Larimer F.W."/>
            <person name="Lippmeier J.C."/>
            <person name="Lucas S."/>
            <person name="Medina M."/>
            <person name="Montsant A."/>
            <person name="Obornik M."/>
            <person name="Parker M.S."/>
            <person name="Palenik B."/>
            <person name="Pazour G.J."/>
            <person name="Richardson P.M."/>
            <person name="Rynearson T.A."/>
            <person name="Saito M.A."/>
            <person name="Schwartz D.C."/>
            <person name="Thamatrakoln K."/>
            <person name="Valentin K."/>
            <person name="Vardi A."/>
            <person name="Wilkerson F.P."/>
            <person name="Rokhsar D.S."/>
        </authorList>
    </citation>
    <scope>NUCLEOTIDE SEQUENCE [LARGE SCALE GENOMIC DNA]</scope>
    <source>
        <strain evidence="5 6">CCMP1335</strain>
    </source>
</reference>
<dbReference type="PANTHER" id="PTHR22872:SF2">
    <property type="entry name" value="INHIBITOR OF BRUTON TYROSINE KINASE"/>
    <property type="match status" value="1"/>
</dbReference>
<dbReference type="OMA" id="SEELHCW"/>
<sequence length="277" mass="29471">VFSWGRGEDGQLGIGDTSDQDEPTYVDALRGVGIITHVTCGSYHTAAVASNGDLYTWGGGMYGKLGHGNESGHSTPRRVEALVGLSIVDIACGSRHTAVVTSKGCLYTWGDKENGVAGHGDTEGHQYTPKLLERLNGKKVVQLSACGFHTACLTDDHETFAWGEGKFGRLGNGTERNCHSPRLIESLIGKYPCQVACGGFHSAVITRDGKMYTFGGGEHGQLGHADKVNKLKPTLVEALDGVVVKQITCGWSHSVALTSEGEYHLVIQLSTLLSLCL</sequence>
<dbReference type="GeneID" id="7444828"/>
<dbReference type="InterPro" id="IPR058923">
    <property type="entry name" value="RCC1-like_dom"/>
</dbReference>
<dbReference type="STRING" id="35128.B5YM64"/>
<dbReference type="PROSITE" id="PS00626">
    <property type="entry name" value="RCC1_2"/>
    <property type="match status" value="4"/>
</dbReference>
<proteinExistence type="predicted"/>
<evidence type="ECO:0000256" key="1">
    <source>
        <dbReference type="ARBA" id="ARBA00022737"/>
    </source>
</evidence>
<evidence type="ECO:0000259" key="4">
    <source>
        <dbReference type="Pfam" id="PF25390"/>
    </source>
</evidence>
<protein>
    <recommendedName>
        <fullName evidence="4">RCC1-like domain-containing protein</fullName>
    </recommendedName>
</protein>
<evidence type="ECO:0000313" key="5">
    <source>
        <dbReference type="EMBL" id="ACI64357.1"/>
    </source>
</evidence>
<dbReference type="Gene3D" id="2.130.10.30">
    <property type="entry name" value="Regulator of chromosome condensation 1/beta-lactamase-inhibitor protein II"/>
    <property type="match status" value="2"/>
</dbReference>
<dbReference type="InterPro" id="IPR009091">
    <property type="entry name" value="RCC1/BLIP-II"/>
</dbReference>
<dbReference type="PANTHER" id="PTHR22872">
    <property type="entry name" value="BTK-BINDING PROTEIN-RELATED"/>
    <property type="match status" value="1"/>
</dbReference>
<name>B5YM64_THAPS</name>
<feature type="repeat" description="RCC1" evidence="2">
    <location>
        <begin position="52"/>
        <end position="103"/>
    </location>
</feature>
<organism evidence="5 6">
    <name type="scientific">Thalassiosira pseudonana</name>
    <name type="common">Marine diatom</name>
    <name type="synonym">Cyclotella nana</name>
    <dbReference type="NCBI Taxonomy" id="35128"/>
    <lineage>
        <taxon>Eukaryota</taxon>
        <taxon>Sar</taxon>
        <taxon>Stramenopiles</taxon>
        <taxon>Ochrophyta</taxon>
        <taxon>Bacillariophyta</taxon>
        <taxon>Coscinodiscophyceae</taxon>
        <taxon>Thalassiosirophycidae</taxon>
        <taxon>Thalassiosirales</taxon>
        <taxon>Thalassiosiraceae</taxon>
        <taxon>Thalassiosira</taxon>
    </lineage>
</organism>
<feature type="domain" description="RCC1-like" evidence="4">
    <location>
        <begin position="1"/>
        <end position="263"/>
    </location>
</feature>
<dbReference type="RefSeq" id="XP_002295640.1">
    <property type="nucleotide sequence ID" value="XM_002295604.1"/>
</dbReference>
<reference evidence="5 6" key="2">
    <citation type="journal article" date="2008" name="Nature">
        <title>The Phaeodactylum genome reveals the evolutionary history of diatom genomes.</title>
        <authorList>
            <person name="Bowler C."/>
            <person name="Allen A.E."/>
            <person name="Badger J.H."/>
            <person name="Grimwood J."/>
            <person name="Jabbari K."/>
            <person name="Kuo A."/>
            <person name="Maheswari U."/>
            <person name="Martens C."/>
            <person name="Maumus F."/>
            <person name="Otillar R.P."/>
            <person name="Rayko E."/>
            <person name="Salamov A."/>
            <person name="Vandepoele K."/>
            <person name="Beszteri B."/>
            <person name="Gruber A."/>
            <person name="Heijde M."/>
            <person name="Katinka M."/>
            <person name="Mock T."/>
            <person name="Valentin K."/>
            <person name="Verret F."/>
            <person name="Berges J.A."/>
            <person name="Brownlee C."/>
            <person name="Cadoret J.P."/>
            <person name="Chiovitti A."/>
            <person name="Choi C.J."/>
            <person name="Coesel S."/>
            <person name="De Martino A."/>
            <person name="Detter J.C."/>
            <person name="Durkin C."/>
            <person name="Falciatore A."/>
            <person name="Fournet J."/>
            <person name="Haruta M."/>
            <person name="Huysman M.J."/>
            <person name="Jenkins B.D."/>
            <person name="Jiroutova K."/>
            <person name="Jorgensen R.E."/>
            <person name="Joubert Y."/>
            <person name="Kaplan A."/>
            <person name="Kroger N."/>
            <person name="Kroth P.G."/>
            <person name="La Roche J."/>
            <person name="Lindquist E."/>
            <person name="Lommer M."/>
            <person name="Martin-Jezequel V."/>
            <person name="Lopez P.J."/>
            <person name="Lucas S."/>
            <person name="Mangogna M."/>
            <person name="McGinnis K."/>
            <person name="Medlin L.K."/>
            <person name="Montsant A."/>
            <person name="Oudot-Le Secq M.P."/>
            <person name="Napoli C."/>
            <person name="Obornik M."/>
            <person name="Parker M.S."/>
            <person name="Petit J.L."/>
            <person name="Porcel B.M."/>
            <person name="Poulsen N."/>
            <person name="Robison M."/>
            <person name="Rychlewski L."/>
            <person name="Rynearson T.A."/>
            <person name="Schmutz J."/>
            <person name="Shapiro H."/>
            <person name="Siaut M."/>
            <person name="Stanley M."/>
            <person name="Sussman M.R."/>
            <person name="Taylor A.R."/>
            <person name="Vardi A."/>
            <person name="von Dassow P."/>
            <person name="Vyverman W."/>
            <person name="Willis A."/>
            <person name="Wyrwicz L.S."/>
            <person name="Rokhsar D.S."/>
            <person name="Weissenbach J."/>
            <person name="Armbrust E.V."/>
            <person name="Green B.R."/>
            <person name="Van de Peer Y."/>
            <person name="Grigoriev I.V."/>
        </authorList>
    </citation>
    <scope>NUCLEOTIDE SEQUENCE [LARGE SCALE GENOMIC DNA]</scope>
    <source>
        <strain evidence="5 6">CCMP1335</strain>
    </source>
</reference>
<dbReference type="EMBL" id="CP001159">
    <property type="protein sequence ID" value="ACI64357.1"/>
    <property type="molecule type" value="Genomic_DNA"/>
</dbReference>
<evidence type="ECO:0000313" key="6">
    <source>
        <dbReference type="Proteomes" id="UP000001449"/>
    </source>
</evidence>
<feature type="non-terminal residue" evidence="5">
    <location>
        <position position="277"/>
    </location>
</feature>
<dbReference type="AlphaFoldDB" id="B5YM64"/>
<feature type="region of interest" description="Disordered" evidence="3">
    <location>
        <begin position="1"/>
        <end position="20"/>
    </location>
</feature>
<dbReference type="KEGG" id="tps:THAPS_38047"/>
<accession>B5YM64</accession>
<gene>
    <name evidence="5" type="ORF">THAPS_38047</name>
</gene>
<dbReference type="PROSITE" id="PS50012">
    <property type="entry name" value="RCC1_3"/>
    <property type="match status" value="5"/>
</dbReference>
<dbReference type="Pfam" id="PF25390">
    <property type="entry name" value="WD40_RLD"/>
    <property type="match status" value="1"/>
</dbReference>
<feature type="repeat" description="RCC1" evidence="2">
    <location>
        <begin position="209"/>
        <end position="260"/>
    </location>
</feature>
<dbReference type="InParanoid" id="B5YM64"/>
<dbReference type="Proteomes" id="UP000001449">
    <property type="component" value="Chromosome 18"/>
</dbReference>
<feature type="repeat" description="RCC1" evidence="2">
    <location>
        <begin position="157"/>
        <end position="208"/>
    </location>
</feature>
<dbReference type="InterPro" id="IPR051625">
    <property type="entry name" value="Signaling_Regulatory_Domain"/>
</dbReference>
<keyword evidence="6" id="KW-1185">Reference proteome</keyword>
<keyword evidence="1" id="KW-0677">Repeat</keyword>
<feature type="repeat" description="RCC1" evidence="2">
    <location>
        <begin position="104"/>
        <end position="156"/>
    </location>
</feature>
<dbReference type="SUPFAM" id="SSF50985">
    <property type="entry name" value="RCC1/BLIP-II"/>
    <property type="match status" value="2"/>
</dbReference>
<dbReference type="InterPro" id="IPR000408">
    <property type="entry name" value="Reg_chr_condens"/>
</dbReference>
<dbReference type="PRINTS" id="PR00633">
    <property type="entry name" value="RCCNDNSATION"/>
</dbReference>